<organism evidence="1">
    <name type="scientific">Schistosoma haematobium</name>
    <name type="common">Blood fluke</name>
    <dbReference type="NCBI Taxonomy" id="6185"/>
    <lineage>
        <taxon>Eukaryota</taxon>
        <taxon>Metazoa</taxon>
        <taxon>Spiralia</taxon>
        <taxon>Lophotrochozoa</taxon>
        <taxon>Platyhelminthes</taxon>
        <taxon>Trematoda</taxon>
        <taxon>Digenea</taxon>
        <taxon>Strigeidida</taxon>
        <taxon>Schistosomatoidea</taxon>
        <taxon>Schistosomatidae</taxon>
        <taxon>Schistosoma</taxon>
    </lineage>
</organism>
<reference evidence="1" key="1">
    <citation type="journal article" date="2012" name="Nat. Genet.">
        <title>Whole-genome sequence of Schistosoma haematobium.</title>
        <authorList>
            <person name="Young N.D."/>
            <person name="Jex A.R."/>
            <person name="Li B."/>
            <person name="Liu S."/>
            <person name="Yang L."/>
            <person name="Xiong Z."/>
            <person name="Li Y."/>
            <person name="Cantacessi C."/>
            <person name="Hall R.S."/>
            <person name="Xu X."/>
            <person name="Chen F."/>
            <person name="Wu X."/>
            <person name="Zerlotini A."/>
            <person name="Oliveira G."/>
            <person name="Hofmann A."/>
            <person name="Zhang G."/>
            <person name="Fang X."/>
            <person name="Kang Y."/>
            <person name="Campbell B.E."/>
            <person name="Loukas A."/>
            <person name="Ranganathan S."/>
            <person name="Rollinson D."/>
            <person name="Rinaldi G."/>
            <person name="Brindley P.J."/>
            <person name="Yang H."/>
            <person name="Wang J."/>
            <person name="Wang J."/>
            <person name="Gasser R.B."/>
        </authorList>
    </citation>
    <scope>NUCLEOTIDE SEQUENCE [LARGE SCALE GENOMIC DNA]</scope>
</reference>
<dbReference type="EMBL" id="KL251318">
    <property type="protein sequence ID" value="KGB39907.1"/>
    <property type="molecule type" value="Genomic_DNA"/>
</dbReference>
<name>A0A094ZZL6_SCHHA</name>
<gene>
    <name evidence="1" type="ORF">MS3_08362</name>
</gene>
<sequence length="76" mass="9040">MKHKINSEPTLLGRKLSIIGDELDQELMNIKMVNMESCLQQRVINEFSVILINQSYEQESMSIFNLMNWLRRILRN</sequence>
<accession>A0A094ZZL6</accession>
<protein>
    <submittedName>
        <fullName evidence="1">Uncharacterized protein</fullName>
    </submittedName>
</protein>
<evidence type="ECO:0000313" key="1">
    <source>
        <dbReference type="EMBL" id="KGB39907.1"/>
    </source>
</evidence>
<dbReference type="AlphaFoldDB" id="A0A094ZZL6"/>
<proteinExistence type="predicted"/>